<dbReference type="Proteomes" id="UP000597761">
    <property type="component" value="Unassembled WGS sequence"/>
</dbReference>
<evidence type="ECO:0000256" key="3">
    <source>
        <dbReference type="ARBA" id="ARBA00023163"/>
    </source>
</evidence>
<evidence type="ECO:0000256" key="2">
    <source>
        <dbReference type="ARBA" id="ARBA00023125"/>
    </source>
</evidence>
<organism evidence="6 7">
    <name type="scientific">Tersicoccus solisilvae</name>
    <dbReference type="NCBI Taxonomy" id="1882339"/>
    <lineage>
        <taxon>Bacteria</taxon>
        <taxon>Bacillati</taxon>
        <taxon>Actinomycetota</taxon>
        <taxon>Actinomycetes</taxon>
        <taxon>Micrococcales</taxon>
        <taxon>Micrococcaceae</taxon>
        <taxon>Tersicoccus</taxon>
    </lineage>
</organism>
<dbReference type="PANTHER" id="PTHR30055:SF234">
    <property type="entry name" value="HTH-TYPE TRANSCRIPTIONAL REGULATOR BETI"/>
    <property type="match status" value="1"/>
</dbReference>
<feature type="domain" description="HTH tetR-type" evidence="5">
    <location>
        <begin position="20"/>
        <end position="80"/>
    </location>
</feature>
<gene>
    <name evidence="6" type="ORF">GCM10011512_28190</name>
</gene>
<dbReference type="Pfam" id="PF17932">
    <property type="entry name" value="TetR_C_24"/>
    <property type="match status" value="1"/>
</dbReference>
<keyword evidence="3" id="KW-0804">Transcription</keyword>
<dbReference type="PRINTS" id="PR00455">
    <property type="entry name" value="HTHTETR"/>
</dbReference>
<dbReference type="Gene3D" id="1.10.10.60">
    <property type="entry name" value="Homeodomain-like"/>
    <property type="match status" value="1"/>
</dbReference>
<keyword evidence="2 4" id="KW-0238">DNA-binding</keyword>
<reference evidence="7" key="1">
    <citation type="journal article" date="2019" name="Int. J. Syst. Evol. Microbiol.">
        <title>The Global Catalogue of Microorganisms (GCM) 10K type strain sequencing project: providing services to taxonomists for standard genome sequencing and annotation.</title>
        <authorList>
            <consortium name="The Broad Institute Genomics Platform"/>
            <consortium name="The Broad Institute Genome Sequencing Center for Infectious Disease"/>
            <person name="Wu L."/>
            <person name="Ma J."/>
        </authorList>
    </citation>
    <scope>NUCLEOTIDE SEQUENCE [LARGE SCALE GENOMIC DNA]</scope>
    <source>
        <strain evidence="7">CGMCC 1.15480</strain>
    </source>
</reference>
<accession>A0ABQ1PMJ1</accession>
<evidence type="ECO:0000259" key="5">
    <source>
        <dbReference type="PROSITE" id="PS50977"/>
    </source>
</evidence>
<dbReference type="InterPro" id="IPR023772">
    <property type="entry name" value="DNA-bd_HTH_TetR-type_CS"/>
</dbReference>
<evidence type="ECO:0000313" key="6">
    <source>
        <dbReference type="EMBL" id="GGC99627.1"/>
    </source>
</evidence>
<proteinExistence type="predicted"/>
<dbReference type="SUPFAM" id="SSF46689">
    <property type="entry name" value="Homeodomain-like"/>
    <property type="match status" value="1"/>
</dbReference>
<dbReference type="InterPro" id="IPR001647">
    <property type="entry name" value="HTH_TetR"/>
</dbReference>
<dbReference type="InterPro" id="IPR041490">
    <property type="entry name" value="KstR2_TetR_C"/>
</dbReference>
<dbReference type="SUPFAM" id="SSF48498">
    <property type="entry name" value="Tetracyclin repressor-like, C-terminal domain"/>
    <property type="match status" value="1"/>
</dbReference>
<dbReference type="InterPro" id="IPR050109">
    <property type="entry name" value="HTH-type_TetR-like_transc_reg"/>
</dbReference>
<dbReference type="PANTHER" id="PTHR30055">
    <property type="entry name" value="HTH-TYPE TRANSCRIPTIONAL REGULATOR RUTR"/>
    <property type="match status" value="1"/>
</dbReference>
<feature type="DNA-binding region" description="H-T-H motif" evidence="4">
    <location>
        <begin position="43"/>
        <end position="62"/>
    </location>
</feature>
<evidence type="ECO:0000313" key="7">
    <source>
        <dbReference type="Proteomes" id="UP000597761"/>
    </source>
</evidence>
<keyword evidence="1" id="KW-0805">Transcription regulation</keyword>
<dbReference type="PROSITE" id="PS50977">
    <property type="entry name" value="HTH_TETR_2"/>
    <property type="match status" value="1"/>
</dbReference>
<dbReference type="InterPro" id="IPR009057">
    <property type="entry name" value="Homeodomain-like_sf"/>
</dbReference>
<dbReference type="Gene3D" id="1.10.357.10">
    <property type="entry name" value="Tetracycline Repressor, domain 2"/>
    <property type="match status" value="1"/>
</dbReference>
<dbReference type="EMBL" id="BMJI01000026">
    <property type="protein sequence ID" value="GGC99627.1"/>
    <property type="molecule type" value="Genomic_DNA"/>
</dbReference>
<dbReference type="PROSITE" id="PS01081">
    <property type="entry name" value="HTH_TETR_1"/>
    <property type="match status" value="1"/>
</dbReference>
<evidence type="ECO:0000256" key="4">
    <source>
        <dbReference type="PROSITE-ProRule" id="PRU00335"/>
    </source>
</evidence>
<sequence>MRSTAVAPDAAEAAQGARTGARRRQLLTAAARLMAEHGSPNVSMQAVADEAGVSVGLIYRYFGGKQDLLQAVIVSVLESFAARVTEAIGDEPDPVRRIAAAFAGYCDVIADEREAALLAYRESKSLDPAGRHALMELEIQTAQPLVAAVTDAVDAGLIRAVNVPVFAYQLLMTAHSWALKHWYFGTRIAHADFVADHTALALSAVLRPETRDRYADLLGSLA</sequence>
<dbReference type="Pfam" id="PF00440">
    <property type="entry name" value="TetR_N"/>
    <property type="match status" value="1"/>
</dbReference>
<protein>
    <submittedName>
        <fullName evidence="6">TetR family transcriptional regulator</fullName>
    </submittedName>
</protein>
<evidence type="ECO:0000256" key="1">
    <source>
        <dbReference type="ARBA" id="ARBA00023015"/>
    </source>
</evidence>
<keyword evidence="7" id="KW-1185">Reference proteome</keyword>
<comment type="caution">
    <text evidence="6">The sequence shown here is derived from an EMBL/GenBank/DDBJ whole genome shotgun (WGS) entry which is preliminary data.</text>
</comment>
<dbReference type="RefSeq" id="WP_188669063.1">
    <property type="nucleotide sequence ID" value="NZ_BMJI01000026.1"/>
</dbReference>
<name>A0ABQ1PMJ1_9MICC</name>
<dbReference type="InterPro" id="IPR036271">
    <property type="entry name" value="Tet_transcr_reg_TetR-rel_C_sf"/>
</dbReference>